<gene>
    <name evidence="1" type="ordered locus">APH_0388</name>
</gene>
<sequence length="31" mass="3529">MFTTINHIGKIALSLSNAVAYVWEQRSTLYT</sequence>
<name>Q2GKV8_ANAPZ</name>
<protein>
    <submittedName>
        <fullName evidence="1">Uncharacterized protein</fullName>
    </submittedName>
</protein>
<dbReference type="EMBL" id="CP000235">
    <property type="protein sequence ID" value="ABD43867.1"/>
    <property type="molecule type" value="Genomic_DNA"/>
</dbReference>
<proteinExistence type="predicted"/>
<dbReference type="PaxDb" id="212042-APH_0388"/>
<reference evidence="1 2" key="1">
    <citation type="journal article" date="2006" name="PLoS Genet.">
        <title>Comparative genomics of emerging human ehrlichiosis agents.</title>
        <authorList>
            <person name="Dunning Hotopp J.C."/>
            <person name="Lin M."/>
            <person name="Madupu R."/>
            <person name="Crabtree J."/>
            <person name="Angiuoli S.V."/>
            <person name="Eisen J.A."/>
            <person name="Seshadri R."/>
            <person name="Ren Q."/>
            <person name="Wu M."/>
            <person name="Utterback T.R."/>
            <person name="Smith S."/>
            <person name="Lewis M."/>
            <person name="Khouri H."/>
            <person name="Zhang C."/>
            <person name="Niu H."/>
            <person name="Lin Q."/>
            <person name="Ohashi N."/>
            <person name="Zhi N."/>
            <person name="Nelson W."/>
            <person name="Brinkac L.M."/>
            <person name="Dodson R.J."/>
            <person name="Rosovitz M.J."/>
            <person name="Sundaram J."/>
            <person name="Daugherty S.C."/>
            <person name="Davidsen T."/>
            <person name="Durkin A.S."/>
            <person name="Gwinn M."/>
            <person name="Haft D.H."/>
            <person name="Selengut J.D."/>
            <person name="Sullivan S.A."/>
            <person name="Zafar N."/>
            <person name="Zhou L."/>
            <person name="Benahmed F."/>
            <person name="Forberger H."/>
            <person name="Halpin R."/>
            <person name="Mulligan S."/>
            <person name="Robinson J."/>
            <person name="White O."/>
            <person name="Rikihisa Y."/>
            <person name="Tettelin H."/>
        </authorList>
    </citation>
    <scope>NUCLEOTIDE SEQUENCE [LARGE SCALE GENOMIC DNA]</scope>
    <source>
        <strain evidence="1 2">HZ</strain>
    </source>
</reference>
<keyword evidence="2" id="KW-1185">Reference proteome</keyword>
<dbReference type="AlphaFoldDB" id="Q2GKV8"/>
<dbReference type="HOGENOM" id="CLU_3394794_0_0_5"/>
<evidence type="ECO:0000313" key="1">
    <source>
        <dbReference type="EMBL" id="ABD43867.1"/>
    </source>
</evidence>
<dbReference type="KEGG" id="aph:APH_0388"/>
<evidence type="ECO:0000313" key="2">
    <source>
        <dbReference type="Proteomes" id="UP000001943"/>
    </source>
</evidence>
<dbReference type="Proteomes" id="UP000001943">
    <property type="component" value="Chromosome"/>
</dbReference>
<dbReference type="EnsemblBacteria" id="ABD43867">
    <property type="protein sequence ID" value="ABD43867"/>
    <property type="gene ID" value="APH_0388"/>
</dbReference>
<accession>Q2GKV8</accession>
<organism evidence="1 2">
    <name type="scientific">Anaplasma phagocytophilum (strain HZ)</name>
    <dbReference type="NCBI Taxonomy" id="212042"/>
    <lineage>
        <taxon>Bacteria</taxon>
        <taxon>Pseudomonadati</taxon>
        <taxon>Pseudomonadota</taxon>
        <taxon>Alphaproteobacteria</taxon>
        <taxon>Rickettsiales</taxon>
        <taxon>Anaplasmataceae</taxon>
        <taxon>Anaplasma</taxon>
        <taxon>phagocytophilum group</taxon>
    </lineage>
</organism>
<dbReference type="STRING" id="212042.APH_0388"/>